<comment type="caution">
    <text evidence="1">The sequence shown here is derived from an EMBL/GenBank/DDBJ whole genome shotgun (WGS) entry which is preliminary data.</text>
</comment>
<dbReference type="Proteomes" id="UP001163823">
    <property type="component" value="Chromosome 4"/>
</dbReference>
<gene>
    <name evidence="1" type="ORF">O6P43_009809</name>
</gene>
<accession>A0AAD7VDI4</accession>
<dbReference type="KEGG" id="qsa:O6P43_009809"/>
<organism evidence="1 2">
    <name type="scientific">Quillaja saponaria</name>
    <name type="common">Soap bark tree</name>
    <dbReference type="NCBI Taxonomy" id="32244"/>
    <lineage>
        <taxon>Eukaryota</taxon>
        <taxon>Viridiplantae</taxon>
        <taxon>Streptophyta</taxon>
        <taxon>Embryophyta</taxon>
        <taxon>Tracheophyta</taxon>
        <taxon>Spermatophyta</taxon>
        <taxon>Magnoliopsida</taxon>
        <taxon>eudicotyledons</taxon>
        <taxon>Gunneridae</taxon>
        <taxon>Pentapetalae</taxon>
        <taxon>rosids</taxon>
        <taxon>fabids</taxon>
        <taxon>Fabales</taxon>
        <taxon>Quillajaceae</taxon>
        <taxon>Quillaja</taxon>
    </lineage>
</organism>
<dbReference type="AlphaFoldDB" id="A0AAD7VDI4"/>
<reference evidence="1" key="1">
    <citation type="journal article" date="2023" name="Science">
        <title>Elucidation of the pathway for biosynthesis of saponin adjuvants from the soapbark tree.</title>
        <authorList>
            <person name="Reed J."/>
            <person name="Orme A."/>
            <person name="El-Demerdash A."/>
            <person name="Owen C."/>
            <person name="Martin L.B.B."/>
            <person name="Misra R.C."/>
            <person name="Kikuchi S."/>
            <person name="Rejzek M."/>
            <person name="Martin A.C."/>
            <person name="Harkess A."/>
            <person name="Leebens-Mack J."/>
            <person name="Louveau T."/>
            <person name="Stephenson M.J."/>
            <person name="Osbourn A."/>
        </authorList>
    </citation>
    <scope>NUCLEOTIDE SEQUENCE</scope>
    <source>
        <strain evidence="1">S10</strain>
    </source>
</reference>
<keyword evidence="2" id="KW-1185">Reference proteome</keyword>
<dbReference type="EMBL" id="JARAOO010000004">
    <property type="protein sequence ID" value="KAJ7971841.1"/>
    <property type="molecule type" value="Genomic_DNA"/>
</dbReference>
<name>A0AAD7VDI4_QUISA</name>
<evidence type="ECO:0000313" key="1">
    <source>
        <dbReference type="EMBL" id="KAJ7971841.1"/>
    </source>
</evidence>
<protein>
    <submittedName>
        <fullName evidence="1">Uncharacterized protein</fullName>
    </submittedName>
</protein>
<evidence type="ECO:0000313" key="2">
    <source>
        <dbReference type="Proteomes" id="UP001163823"/>
    </source>
</evidence>
<sequence>MRYLLAELLLKVVNNILVHLKGLGENLRRDGRVGSKYSVGYGNDPWILAAEKSKGNCIAVTHIQLKVNQANWEYKHISLV</sequence>
<proteinExistence type="predicted"/>